<name>A0A563VZH3_9CYAN</name>
<organism evidence="2 3">
    <name type="scientific">Hyella patelloides LEGE 07179</name>
    <dbReference type="NCBI Taxonomy" id="945734"/>
    <lineage>
        <taxon>Bacteria</taxon>
        <taxon>Bacillati</taxon>
        <taxon>Cyanobacteriota</taxon>
        <taxon>Cyanophyceae</taxon>
        <taxon>Pleurocapsales</taxon>
        <taxon>Hyellaceae</taxon>
        <taxon>Hyella</taxon>
    </lineage>
</organism>
<reference evidence="2 3" key="1">
    <citation type="submission" date="2019-01" db="EMBL/GenBank/DDBJ databases">
        <authorList>
            <person name="Brito A."/>
        </authorList>
    </citation>
    <scope>NUCLEOTIDE SEQUENCE [LARGE SCALE GENOMIC DNA]</scope>
    <source>
        <strain evidence="2">1</strain>
    </source>
</reference>
<evidence type="ECO:0000256" key="1">
    <source>
        <dbReference type="SAM" id="MobiDB-lite"/>
    </source>
</evidence>
<accession>A0A563VZH3</accession>
<keyword evidence="3" id="KW-1185">Reference proteome</keyword>
<evidence type="ECO:0000313" key="2">
    <source>
        <dbReference type="EMBL" id="VEP16858.1"/>
    </source>
</evidence>
<gene>
    <name evidence="2" type="ORF">H1P_500010</name>
</gene>
<feature type="compositionally biased region" description="Basic and acidic residues" evidence="1">
    <location>
        <begin position="7"/>
        <end position="20"/>
    </location>
</feature>
<dbReference type="Proteomes" id="UP000320055">
    <property type="component" value="Unassembled WGS sequence"/>
</dbReference>
<feature type="region of interest" description="Disordered" evidence="1">
    <location>
        <begin position="1"/>
        <end position="20"/>
    </location>
</feature>
<proteinExistence type="predicted"/>
<evidence type="ECO:0000313" key="3">
    <source>
        <dbReference type="Proteomes" id="UP000320055"/>
    </source>
</evidence>
<sequence>MNADLEQIEKDNDPNKCETL</sequence>
<dbReference type="EMBL" id="CAACVJ010000446">
    <property type="protein sequence ID" value="VEP16858.1"/>
    <property type="molecule type" value="Genomic_DNA"/>
</dbReference>
<dbReference type="AlphaFoldDB" id="A0A563VZH3"/>
<protein>
    <submittedName>
        <fullName evidence="2">Uncharacterized protein</fullName>
    </submittedName>
</protein>